<keyword evidence="1 3" id="KW-0694">RNA-binding</keyword>
<dbReference type="InterPro" id="IPR004538">
    <property type="entry name" value="Hemolysin_A/TlyA"/>
</dbReference>
<gene>
    <name evidence="6" type="ORF">F8O01_15590</name>
</gene>
<dbReference type="InterPro" id="IPR029063">
    <property type="entry name" value="SAM-dependent_MTases_sf"/>
</dbReference>
<dbReference type="OrthoDB" id="9784736at2"/>
<feature type="compositionally biased region" description="Gly residues" evidence="4">
    <location>
        <begin position="7"/>
        <end position="21"/>
    </location>
</feature>
<dbReference type="GO" id="GO:0003723">
    <property type="term" value="F:RNA binding"/>
    <property type="evidence" value="ECO:0007669"/>
    <property type="project" value="UniProtKB-KW"/>
</dbReference>
<evidence type="ECO:0000256" key="1">
    <source>
        <dbReference type="ARBA" id="ARBA00022884"/>
    </source>
</evidence>
<dbReference type="Proteomes" id="UP000467240">
    <property type="component" value="Unassembled WGS sequence"/>
</dbReference>
<proteinExistence type="inferred from homology"/>
<sequence>MTADGSTGSGGSRTDGAGPGGDARLDRALVARGLARSRTLAARLVDAGVVLVDGVAVTKPSHRVGEGTRIDVSRPERYVSRAAHKLVAALDAFQGVDPSGRVALDLGASTGGFTQVLVERGVRHVLAIDVGHDQMNPAVADDPRVTSLEGVNARDLDAASLRERLPGDAPDPADIDLVVGDLSFISLRHVLAPIRRTVRADADLVLLVKPQFEVGRTGVRGGIVTDPALARDAVRGVLDAAHATGLGIRGIIASPIEGTHGNRELVVHFAPDGTDPTEWTRRLDELTTGGRA</sequence>
<evidence type="ECO:0000259" key="5">
    <source>
        <dbReference type="SMART" id="SM00363"/>
    </source>
</evidence>
<dbReference type="InterPro" id="IPR002877">
    <property type="entry name" value="RNA_MeTrfase_FtsJ_dom"/>
</dbReference>
<dbReference type="RefSeq" id="WP_158041833.1">
    <property type="nucleotide sequence ID" value="NZ_JACCFV010000001.1"/>
</dbReference>
<reference evidence="6 7" key="1">
    <citation type="submission" date="2019-09" db="EMBL/GenBank/DDBJ databases">
        <title>Phylogeny of genus Pseudoclavibacter and closely related genus.</title>
        <authorList>
            <person name="Li Y."/>
        </authorList>
    </citation>
    <scope>NUCLEOTIDE SEQUENCE [LARGE SCALE GENOMIC DNA]</scope>
    <source>
        <strain evidence="6 7">DSM 23821</strain>
    </source>
</reference>
<evidence type="ECO:0000256" key="3">
    <source>
        <dbReference type="PROSITE-ProRule" id="PRU00182"/>
    </source>
</evidence>
<dbReference type="SUPFAM" id="SSF53335">
    <property type="entry name" value="S-adenosyl-L-methionine-dependent methyltransferases"/>
    <property type="match status" value="1"/>
</dbReference>
<protein>
    <submittedName>
        <fullName evidence="6">TlyA family RNA methyltransferase</fullName>
    </submittedName>
</protein>
<dbReference type="EMBL" id="WBJZ01000024">
    <property type="protein sequence ID" value="KAB1653284.1"/>
    <property type="molecule type" value="Genomic_DNA"/>
</dbReference>
<dbReference type="InterPro" id="IPR047048">
    <property type="entry name" value="TlyA"/>
</dbReference>
<evidence type="ECO:0000313" key="6">
    <source>
        <dbReference type="EMBL" id="KAB1653284.1"/>
    </source>
</evidence>
<dbReference type="GO" id="GO:0008168">
    <property type="term" value="F:methyltransferase activity"/>
    <property type="evidence" value="ECO:0007669"/>
    <property type="project" value="UniProtKB-KW"/>
</dbReference>
<organism evidence="6 7">
    <name type="scientific">Pseudoclavibacter chungangensis</name>
    <dbReference type="NCBI Taxonomy" id="587635"/>
    <lineage>
        <taxon>Bacteria</taxon>
        <taxon>Bacillati</taxon>
        <taxon>Actinomycetota</taxon>
        <taxon>Actinomycetes</taxon>
        <taxon>Micrococcales</taxon>
        <taxon>Microbacteriaceae</taxon>
        <taxon>Pseudoclavibacter</taxon>
    </lineage>
</organism>
<dbReference type="Pfam" id="PF01479">
    <property type="entry name" value="S4"/>
    <property type="match status" value="1"/>
</dbReference>
<dbReference type="PANTHER" id="PTHR32319:SF0">
    <property type="entry name" value="BACTERIAL HEMOLYSIN-LIKE PROTEIN"/>
    <property type="match status" value="1"/>
</dbReference>
<keyword evidence="6" id="KW-0489">Methyltransferase</keyword>
<comment type="caution">
    <text evidence="6">The sequence shown here is derived from an EMBL/GenBank/DDBJ whole genome shotgun (WGS) entry which is preliminary data.</text>
</comment>
<dbReference type="SUPFAM" id="SSF55174">
    <property type="entry name" value="Alpha-L RNA-binding motif"/>
    <property type="match status" value="1"/>
</dbReference>
<dbReference type="SMART" id="SM00363">
    <property type="entry name" value="S4"/>
    <property type="match status" value="1"/>
</dbReference>
<feature type="region of interest" description="Disordered" evidence="4">
    <location>
        <begin position="1"/>
        <end position="22"/>
    </location>
</feature>
<dbReference type="PROSITE" id="PS50889">
    <property type="entry name" value="S4"/>
    <property type="match status" value="1"/>
</dbReference>
<evidence type="ECO:0000313" key="7">
    <source>
        <dbReference type="Proteomes" id="UP000467240"/>
    </source>
</evidence>
<dbReference type="InterPro" id="IPR002942">
    <property type="entry name" value="S4_RNA-bd"/>
</dbReference>
<dbReference type="PANTHER" id="PTHR32319">
    <property type="entry name" value="BACTERIAL HEMOLYSIN-LIKE PROTEIN"/>
    <property type="match status" value="1"/>
</dbReference>
<evidence type="ECO:0000256" key="2">
    <source>
        <dbReference type="ARBA" id="ARBA00029460"/>
    </source>
</evidence>
<dbReference type="GO" id="GO:0032259">
    <property type="term" value="P:methylation"/>
    <property type="evidence" value="ECO:0007669"/>
    <property type="project" value="UniProtKB-KW"/>
</dbReference>
<dbReference type="AlphaFoldDB" id="A0A7J5BNN8"/>
<keyword evidence="6" id="KW-0808">Transferase</keyword>
<dbReference type="Gene3D" id="3.40.50.150">
    <property type="entry name" value="Vaccinia Virus protein VP39"/>
    <property type="match status" value="1"/>
</dbReference>
<accession>A0A7J5BNN8</accession>
<comment type="similarity">
    <text evidence="2">Belongs to the TlyA family.</text>
</comment>
<feature type="domain" description="RNA-binding S4" evidence="5">
    <location>
        <begin position="23"/>
        <end position="87"/>
    </location>
</feature>
<name>A0A7J5BNN8_9MICO</name>
<dbReference type="CDD" id="cd02440">
    <property type="entry name" value="AdoMet_MTases"/>
    <property type="match status" value="1"/>
</dbReference>
<dbReference type="PIRSF" id="PIRSF005578">
    <property type="entry name" value="TlyA"/>
    <property type="match status" value="1"/>
</dbReference>
<dbReference type="CDD" id="cd00165">
    <property type="entry name" value="S4"/>
    <property type="match status" value="1"/>
</dbReference>
<dbReference type="Pfam" id="PF01728">
    <property type="entry name" value="FtsJ"/>
    <property type="match status" value="1"/>
</dbReference>
<dbReference type="InterPro" id="IPR036986">
    <property type="entry name" value="S4_RNA-bd_sf"/>
</dbReference>
<evidence type="ECO:0000256" key="4">
    <source>
        <dbReference type="SAM" id="MobiDB-lite"/>
    </source>
</evidence>
<dbReference type="Gene3D" id="3.10.290.10">
    <property type="entry name" value="RNA-binding S4 domain"/>
    <property type="match status" value="1"/>
</dbReference>
<keyword evidence="7" id="KW-1185">Reference proteome</keyword>